<dbReference type="EMBL" id="SRMI01000010">
    <property type="protein sequence ID" value="TVY62626.1"/>
    <property type="molecule type" value="Genomic_DNA"/>
</dbReference>
<keyword evidence="3" id="KW-0732">Signal</keyword>
<dbReference type="GO" id="GO:0004622">
    <property type="term" value="F:phosphatidylcholine lysophospholipase activity"/>
    <property type="evidence" value="ECO:0007669"/>
    <property type="project" value="UniProtKB-EC"/>
</dbReference>
<reference evidence="11 12" key="1">
    <citation type="journal article" date="2019" name="Microbiol. Resour. Announc.">
        <title>High-quality draft genome sequence of Fusarium oxysporum f. sp. cubense strain 160527, a causal agent of Panama disease.</title>
        <authorList>
            <person name="Asai S."/>
            <person name="Ayukawa Y."/>
            <person name="Gan P."/>
            <person name="Masuda S."/>
            <person name="Komatsu K."/>
            <person name="Shirasu K."/>
            <person name="Arie T."/>
        </authorList>
    </citation>
    <scope>NUCLEOTIDE SEQUENCE [LARGE SCALE GENOMIC DNA]</scope>
    <source>
        <strain evidence="11 12">160527</strain>
    </source>
</reference>
<dbReference type="GO" id="GO:0005783">
    <property type="term" value="C:endoplasmic reticulum"/>
    <property type="evidence" value="ECO:0007669"/>
    <property type="project" value="TreeGrafter"/>
</dbReference>
<sequence length="139" mass="14801">MRLRDKNTISALKGILKRFNIENIDTDAYLDAIVSHAGALPRIAIAIPGGGYRAMMNGAGSIAVFDNRTTNSNNVGHLGGILLAATYLSGLSGGSWVVGNLFMQNFTSVESILSTSGGFLSTLWQFDDSTIEGLLELDF</sequence>
<evidence type="ECO:0000313" key="11">
    <source>
        <dbReference type="EMBL" id="TVY62626.1"/>
    </source>
</evidence>
<dbReference type="InterPro" id="IPR016035">
    <property type="entry name" value="Acyl_Trfase/lysoPLipase"/>
</dbReference>
<dbReference type="Proteomes" id="UP000320707">
    <property type="component" value="Unassembled WGS sequence"/>
</dbReference>
<keyword evidence="6 8" id="KW-0443">Lipid metabolism</keyword>
<evidence type="ECO:0000259" key="10">
    <source>
        <dbReference type="PROSITE" id="PS51210"/>
    </source>
</evidence>
<evidence type="ECO:0000256" key="1">
    <source>
        <dbReference type="ARBA" id="ARBA00008780"/>
    </source>
</evidence>
<dbReference type="AlphaFoldDB" id="A0A559KSA0"/>
<evidence type="ECO:0000256" key="2">
    <source>
        <dbReference type="ARBA" id="ARBA00013274"/>
    </source>
</evidence>
<evidence type="ECO:0000256" key="7">
    <source>
        <dbReference type="ARBA" id="ARBA00023180"/>
    </source>
</evidence>
<feature type="domain" description="PLA2c" evidence="10">
    <location>
        <begin position="1"/>
        <end position="139"/>
    </location>
</feature>
<dbReference type="EC" id="3.1.1.5" evidence="2 9"/>
<comment type="catalytic activity">
    <reaction evidence="9">
        <text>a 1-acyl-sn-glycero-3-phosphocholine + H2O = sn-glycerol 3-phosphocholine + a fatty acid + H(+)</text>
        <dbReference type="Rhea" id="RHEA:15177"/>
        <dbReference type="ChEBI" id="CHEBI:15377"/>
        <dbReference type="ChEBI" id="CHEBI:15378"/>
        <dbReference type="ChEBI" id="CHEBI:16870"/>
        <dbReference type="ChEBI" id="CHEBI:28868"/>
        <dbReference type="ChEBI" id="CHEBI:58168"/>
        <dbReference type="EC" id="3.1.1.5"/>
    </reaction>
</comment>
<dbReference type="GO" id="GO:0046475">
    <property type="term" value="P:glycerophospholipid catabolic process"/>
    <property type="evidence" value="ECO:0007669"/>
    <property type="project" value="TreeGrafter"/>
</dbReference>
<evidence type="ECO:0000313" key="12">
    <source>
        <dbReference type="Proteomes" id="UP000320707"/>
    </source>
</evidence>
<comment type="similarity">
    <text evidence="1 9">Belongs to the lysophospholipase family.</text>
</comment>
<accession>A0A559KSA0</accession>
<dbReference type="PANTHER" id="PTHR10728">
    <property type="entry name" value="CYTOSOLIC PHOSPHOLIPASE A2"/>
    <property type="match status" value="1"/>
</dbReference>
<gene>
    <name evidence="11" type="primary">plb1-0</name>
    <name evidence="11" type="ORF">Focb16_v004359</name>
</gene>
<evidence type="ECO:0000256" key="4">
    <source>
        <dbReference type="ARBA" id="ARBA00022801"/>
    </source>
</evidence>
<dbReference type="Pfam" id="PF01735">
    <property type="entry name" value="PLA2_B"/>
    <property type="match status" value="1"/>
</dbReference>
<comment type="caution">
    <text evidence="11">The sequence shown here is derived from an EMBL/GenBank/DDBJ whole genome shotgun (WGS) entry which is preliminary data.</text>
</comment>
<dbReference type="GO" id="GO:0005829">
    <property type="term" value="C:cytosol"/>
    <property type="evidence" value="ECO:0007669"/>
    <property type="project" value="TreeGrafter"/>
</dbReference>
<evidence type="ECO:0000256" key="5">
    <source>
        <dbReference type="ARBA" id="ARBA00022963"/>
    </source>
</evidence>
<dbReference type="PROSITE" id="PS51210">
    <property type="entry name" value="PLA2C"/>
    <property type="match status" value="1"/>
</dbReference>
<proteinExistence type="inferred from homology"/>
<evidence type="ECO:0000256" key="8">
    <source>
        <dbReference type="PROSITE-ProRule" id="PRU00555"/>
    </source>
</evidence>
<protein>
    <recommendedName>
        <fullName evidence="2 9">Lysophospholipase</fullName>
        <ecNumber evidence="2 9">3.1.1.5</ecNumber>
    </recommendedName>
</protein>
<dbReference type="InterPro" id="IPR002642">
    <property type="entry name" value="LysoPLipase_cat_dom"/>
</dbReference>
<dbReference type="PANTHER" id="PTHR10728:SF33">
    <property type="entry name" value="LYSOPHOSPHOLIPASE 1-RELATED"/>
    <property type="match status" value="1"/>
</dbReference>
<dbReference type="Gene3D" id="3.40.1090.10">
    <property type="entry name" value="Cytosolic phospholipase A2 catalytic domain"/>
    <property type="match status" value="1"/>
</dbReference>
<name>A0A559KSA0_FUSOC</name>
<dbReference type="GO" id="GO:0004623">
    <property type="term" value="F:phospholipase A2 activity"/>
    <property type="evidence" value="ECO:0007669"/>
    <property type="project" value="TreeGrafter"/>
</dbReference>
<organism evidence="11 12">
    <name type="scientific">Fusarium oxysporum f. sp. cubense</name>
    <dbReference type="NCBI Taxonomy" id="61366"/>
    <lineage>
        <taxon>Eukaryota</taxon>
        <taxon>Fungi</taxon>
        <taxon>Dikarya</taxon>
        <taxon>Ascomycota</taxon>
        <taxon>Pezizomycotina</taxon>
        <taxon>Sordariomycetes</taxon>
        <taxon>Hypocreomycetidae</taxon>
        <taxon>Hypocreales</taxon>
        <taxon>Nectriaceae</taxon>
        <taxon>Fusarium</taxon>
        <taxon>Fusarium oxysporum species complex</taxon>
    </lineage>
</organism>
<evidence type="ECO:0000256" key="9">
    <source>
        <dbReference type="RuleBase" id="RU362103"/>
    </source>
</evidence>
<keyword evidence="4 8" id="KW-0378">Hydrolase</keyword>
<evidence type="ECO:0000256" key="3">
    <source>
        <dbReference type="ARBA" id="ARBA00022729"/>
    </source>
</evidence>
<keyword evidence="7" id="KW-0325">Glycoprotein</keyword>
<evidence type="ECO:0000256" key="6">
    <source>
        <dbReference type="ARBA" id="ARBA00023098"/>
    </source>
</evidence>
<keyword evidence="5 8" id="KW-0442">Lipid degradation</keyword>
<dbReference type="SUPFAM" id="SSF52151">
    <property type="entry name" value="FabD/lysophospholipase-like"/>
    <property type="match status" value="1"/>
</dbReference>